<organism evidence="2 3">
    <name type="scientific">Paralvinella palmiformis</name>
    <dbReference type="NCBI Taxonomy" id="53620"/>
    <lineage>
        <taxon>Eukaryota</taxon>
        <taxon>Metazoa</taxon>
        <taxon>Spiralia</taxon>
        <taxon>Lophotrochozoa</taxon>
        <taxon>Annelida</taxon>
        <taxon>Polychaeta</taxon>
        <taxon>Sedentaria</taxon>
        <taxon>Canalipalpata</taxon>
        <taxon>Terebellida</taxon>
        <taxon>Terebelliformia</taxon>
        <taxon>Alvinellidae</taxon>
        <taxon>Paralvinella</taxon>
    </lineage>
</organism>
<proteinExistence type="predicted"/>
<accession>A0AAD9MTE8</accession>
<dbReference type="AlphaFoldDB" id="A0AAD9MTE8"/>
<evidence type="ECO:0000313" key="3">
    <source>
        <dbReference type="Proteomes" id="UP001208570"/>
    </source>
</evidence>
<evidence type="ECO:0000256" key="1">
    <source>
        <dbReference type="SAM" id="Phobius"/>
    </source>
</evidence>
<feature type="transmembrane region" description="Helical" evidence="1">
    <location>
        <begin position="12"/>
        <end position="32"/>
    </location>
</feature>
<evidence type="ECO:0000313" key="2">
    <source>
        <dbReference type="EMBL" id="KAK2143186.1"/>
    </source>
</evidence>
<keyword evidence="1" id="KW-1133">Transmembrane helix</keyword>
<dbReference type="EMBL" id="JAODUP010000870">
    <property type="protein sequence ID" value="KAK2143186.1"/>
    <property type="molecule type" value="Genomic_DNA"/>
</dbReference>
<name>A0AAD9MTE8_9ANNE</name>
<keyword evidence="3" id="KW-1185">Reference proteome</keyword>
<keyword evidence="1" id="KW-0472">Membrane</keyword>
<sequence length="150" mass="16590">MVELARDRMITAGLAPSIDLMLVFHGICQLLVGVDGKATFASINRTEPVDPSQGSIKVLTNWELMVTALIVAIIIFLVLICTQKIRCCLKTFTDTGPGHRTNRTQTQLVTISSTVTDFNPPAYEECVIDKLPRYDELFDEDGKRKSTSGE</sequence>
<reference evidence="2" key="1">
    <citation type="journal article" date="2023" name="Mol. Biol. Evol.">
        <title>Third-Generation Sequencing Reveals the Adaptive Role of the Epigenome in Three Deep-Sea Polychaetes.</title>
        <authorList>
            <person name="Perez M."/>
            <person name="Aroh O."/>
            <person name="Sun Y."/>
            <person name="Lan Y."/>
            <person name="Juniper S.K."/>
            <person name="Young C.R."/>
            <person name="Angers B."/>
            <person name="Qian P.Y."/>
        </authorList>
    </citation>
    <scope>NUCLEOTIDE SEQUENCE</scope>
    <source>
        <strain evidence="2">P08H-3</strain>
    </source>
</reference>
<gene>
    <name evidence="2" type="ORF">LSH36_870g00003</name>
</gene>
<protein>
    <submittedName>
        <fullName evidence="2">Uncharacterized protein</fullName>
    </submittedName>
</protein>
<feature type="transmembrane region" description="Helical" evidence="1">
    <location>
        <begin position="64"/>
        <end position="82"/>
    </location>
</feature>
<comment type="caution">
    <text evidence="2">The sequence shown here is derived from an EMBL/GenBank/DDBJ whole genome shotgun (WGS) entry which is preliminary data.</text>
</comment>
<keyword evidence="1" id="KW-0812">Transmembrane</keyword>
<dbReference type="Proteomes" id="UP001208570">
    <property type="component" value="Unassembled WGS sequence"/>
</dbReference>